<proteinExistence type="predicted"/>
<reference evidence="1 2" key="1">
    <citation type="journal article" date="2014" name="Nature">
        <title>An environmental bacterial taxon with a large and distinct metabolic repertoire.</title>
        <authorList>
            <person name="Wilson M.C."/>
            <person name="Mori T."/>
            <person name="Ruckert C."/>
            <person name="Uria A.R."/>
            <person name="Helf M.J."/>
            <person name="Takada K."/>
            <person name="Gernert C."/>
            <person name="Steffens U.A."/>
            <person name="Heycke N."/>
            <person name="Schmitt S."/>
            <person name="Rinke C."/>
            <person name="Helfrich E.J."/>
            <person name="Brachmann A.O."/>
            <person name="Gurgui C."/>
            <person name="Wakimoto T."/>
            <person name="Kracht M."/>
            <person name="Crusemann M."/>
            <person name="Hentschel U."/>
            <person name="Abe I."/>
            <person name="Matsunaga S."/>
            <person name="Kalinowski J."/>
            <person name="Takeyama H."/>
            <person name="Piel J."/>
        </authorList>
    </citation>
    <scope>NUCLEOTIDE SEQUENCE [LARGE SCALE GENOMIC DNA]</scope>
    <source>
        <strain evidence="2">TSY2</strain>
    </source>
</reference>
<evidence type="ECO:0000313" key="2">
    <source>
        <dbReference type="Proteomes" id="UP000019140"/>
    </source>
</evidence>
<evidence type="ECO:0000313" key="1">
    <source>
        <dbReference type="EMBL" id="ETX07452.1"/>
    </source>
</evidence>
<name>W4MCV2_9BACT</name>
<dbReference type="AlphaFoldDB" id="W4MCV2"/>
<protein>
    <submittedName>
        <fullName evidence="1">Uncharacterized protein</fullName>
    </submittedName>
</protein>
<comment type="caution">
    <text evidence="1">The sequence shown here is derived from an EMBL/GenBank/DDBJ whole genome shotgun (WGS) entry which is preliminary data.</text>
</comment>
<gene>
    <name evidence="1" type="ORF">ETSY2_11110</name>
</gene>
<dbReference type="Proteomes" id="UP000019140">
    <property type="component" value="Unassembled WGS sequence"/>
</dbReference>
<dbReference type="HOGENOM" id="CLU_3388647_0_0_7"/>
<sequence length="32" mass="3265">MKLANILKSIAIATALALFAGAASAQKVEVLH</sequence>
<keyword evidence="2" id="KW-1185">Reference proteome</keyword>
<dbReference type="EMBL" id="AZHX01000449">
    <property type="protein sequence ID" value="ETX07452.1"/>
    <property type="molecule type" value="Genomic_DNA"/>
</dbReference>
<accession>W4MCV2</accession>
<organism evidence="1 2">
    <name type="scientific">Candidatus Entotheonella gemina</name>
    <dbReference type="NCBI Taxonomy" id="1429439"/>
    <lineage>
        <taxon>Bacteria</taxon>
        <taxon>Pseudomonadati</taxon>
        <taxon>Nitrospinota/Tectimicrobiota group</taxon>
        <taxon>Candidatus Tectimicrobiota</taxon>
        <taxon>Candidatus Entotheonellia</taxon>
        <taxon>Candidatus Entotheonellales</taxon>
        <taxon>Candidatus Entotheonellaceae</taxon>
        <taxon>Candidatus Entotheonella</taxon>
    </lineage>
</organism>